<comment type="caution">
    <text evidence="1">The sequence shown here is derived from an EMBL/GenBank/DDBJ whole genome shotgun (WGS) entry which is preliminary data.</text>
</comment>
<name>A0ABR2LJR5_9ASPA</name>
<keyword evidence="2" id="KW-1185">Reference proteome</keyword>
<organism evidence="1 2">
    <name type="scientific">Platanthera guangdongensis</name>
    <dbReference type="NCBI Taxonomy" id="2320717"/>
    <lineage>
        <taxon>Eukaryota</taxon>
        <taxon>Viridiplantae</taxon>
        <taxon>Streptophyta</taxon>
        <taxon>Embryophyta</taxon>
        <taxon>Tracheophyta</taxon>
        <taxon>Spermatophyta</taxon>
        <taxon>Magnoliopsida</taxon>
        <taxon>Liliopsida</taxon>
        <taxon>Asparagales</taxon>
        <taxon>Orchidaceae</taxon>
        <taxon>Orchidoideae</taxon>
        <taxon>Orchideae</taxon>
        <taxon>Orchidinae</taxon>
        <taxon>Platanthera</taxon>
    </lineage>
</organism>
<dbReference type="Proteomes" id="UP001412067">
    <property type="component" value="Unassembled WGS sequence"/>
</dbReference>
<sequence length="142" mass="15723">MHIPVGILFLSTSSSSCLNLQEMQVNLPHHSDIQKYIAATVQVARNSIHPHSKKHDLCIAKYLQGRCPGGALFYDRFPKEHHTRPPPCGNQQRRTSSGKGLTILLHEISFSLIYNIAARLLCAGINTDDVTAATIQRTPDPN</sequence>
<evidence type="ECO:0000313" key="1">
    <source>
        <dbReference type="EMBL" id="KAK8943331.1"/>
    </source>
</evidence>
<reference evidence="1 2" key="1">
    <citation type="journal article" date="2022" name="Nat. Plants">
        <title>Genomes of leafy and leafless Platanthera orchids illuminate the evolution of mycoheterotrophy.</title>
        <authorList>
            <person name="Li M.H."/>
            <person name="Liu K.W."/>
            <person name="Li Z."/>
            <person name="Lu H.C."/>
            <person name="Ye Q.L."/>
            <person name="Zhang D."/>
            <person name="Wang J.Y."/>
            <person name="Li Y.F."/>
            <person name="Zhong Z.M."/>
            <person name="Liu X."/>
            <person name="Yu X."/>
            <person name="Liu D.K."/>
            <person name="Tu X.D."/>
            <person name="Liu B."/>
            <person name="Hao Y."/>
            <person name="Liao X.Y."/>
            <person name="Jiang Y.T."/>
            <person name="Sun W.H."/>
            <person name="Chen J."/>
            <person name="Chen Y.Q."/>
            <person name="Ai Y."/>
            <person name="Zhai J.W."/>
            <person name="Wu S.S."/>
            <person name="Zhou Z."/>
            <person name="Hsiao Y.Y."/>
            <person name="Wu W.L."/>
            <person name="Chen Y.Y."/>
            <person name="Lin Y.F."/>
            <person name="Hsu J.L."/>
            <person name="Li C.Y."/>
            <person name="Wang Z.W."/>
            <person name="Zhao X."/>
            <person name="Zhong W.Y."/>
            <person name="Ma X.K."/>
            <person name="Ma L."/>
            <person name="Huang J."/>
            <person name="Chen G.Z."/>
            <person name="Huang M.Z."/>
            <person name="Huang L."/>
            <person name="Peng D.H."/>
            <person name="Luo Y.B."/>
            <person name="Zou S.Q."/>
            <person name="Chen S.P."/>
            <person name="Lan S."/>
            <person name="Tsai W.C."/>
            <person name="Van de Peer Y."/>
            <person name="Liu Z.J."/>
        </authorList>
    </citation>
    <scope>NUCLEOTIDE SEQUENCE [LARGE SCALE GENOMIC DNA]</scope>
    <source>
        <strain evidence="1">Lor288</strain>
    </source>
</reference>
<proteinExistence type="predicted"/>
<evidence type="ECO:0000313" key="2">
    <source>
        <dbReference type="Proteomes" id="UP001412067"/>
    </source>
</evidence>
<protein>
    <submittedName>
        <fullName evidence="1">Uncharacterized protein</fullName>
    </submittedName>
</protein>
<dbReference type="EMBL" id="JBBWWR010000018">
    <property type="protein sequence ID" value="KAK8943331.1"/>
    <property type="molecule type" value="Genomic_DNA"/>
</dbReference>
<gene>
    <name evidence="1" type="ORF">KSP40_PGU005572</name>
</gene>
<accession>A0ABR2LJR5</accession>